<dbReference type="RefSeq" id="WP_009196678.1">
    <property type="nucleotide sequence ID" value="NZ_AODQ01000104.1"/>
</dbReference>
<feature type="transmembrane region" description="Helical" evidence="1">
    <location>
        <begin position="25"/>
        <end position="45"/>
    </location>
</feature>
<feature type="transmembrane region" description="Helical" evidence="1">
    <location>
        <begin position="52"/>
        <end position="70"/>
    </location>
</feature>
<dbReference type="OrthoDB" id="982094at2"/>
<feature type="transmembrane region" description="Helical" evidence="1">
    <location>
        <begin position="76"/>
        <end position="95"/>
    </location>
</feature>
<dbReference type="AlphaFoldDB" id="M7NIH7"/>
<dbReference type="STRING" id="1279009.ADICEAN_03295"/>
<feature type="transmembrane region" description="Helical" evidence="1">
    <location>
        <begin position="190"/>
        <end position="211"/>
    </location>
</feature>
<dbReference type="eggNOG" id="ENOG5033ATA">
    <property type="taxonomic scope" value="Bacteria"/>
</dbReference>
<evidence type="ECO:0000256" key="1">
    <source>
        <dbReference type="SAM" id="Phobius"/>
    </source>
</evidence>
<feature type="transmembrane region" description="Helical" evidence="1">
    <location>
        <begin position="167"/>
        <end position="184"/>
    </location>
</feature>
<feature type="transmembrane region" description="Helical" evidence="1">
    <location>
        <begin position="232"/>
        <end position="250"/>
    </location>
</feature>
<keyword evidence="1" id="KW-0472">Membrane</keyword>
<organism evidence="2 3">
    <name type="scientific">Cesiribacter andamanensis AMV16</name>
    <dbReference type="NCBI Taxonomy" id="1279009"/>
    <lineage>
        <taxon>Bacteria</taxon>
        <taxon>Pseudomonadati</taxon>
        <taxon>Bacteroidota</taxon>
        <taxon>Cytophagia</taxon>
        <taxon>Cytophagales</taxon>
        <taxon>Cesiribacteraceae</taxon>
        <taxon>Cesiribacter</taxon>
    </lineage>
</organism>
<dbReference type="EMBL" id="AODQ01000104">
    <property type="protein sequence ID" value="EMR01590.1"/>
    <property type="molecule type" value="Genomic_DNA"/>
</dbReference>
<proteinExistence type="predicted"/>
<name>M7NIH7_9BACT</name>
<reference evidence="2 3" key="1">
    <citation type="journal article" date="2013" name="Genome Announc.">
        <title>Draft Genome Sequence of Cesiribacter andamanensis Strain AMV16T, Isolated from a Soil Sample from a Mud Volcano in the Andaman Islands, India.</title>
        <authorList>
            <person name="Shivaji S."/>
            <person name="Ara S."/>
            <person name="Begum Z."/>
            <person name="Srinivas T.N."/>
            <person name="Singh A."/>
            <person name="Kumar Pinnaka A."/>
        </authorList>
    </citation>
    <scope>NUCLEOTIDE SEQUENCE [LARGE SCALE GENOMIC DNA]</scope>
    <source>
        <strain evidence="2 3">AMV16</strain>
    </source>
</reference>
<evidence type="ECO:0000313" key="2">
    <source>
        <dbReference type="EMBL" id="EMR01590.1"/>
    </source>
</evidence>
<keyword evidence="1" id="KW-1133">Transmembrane helix</keyword>
<dbReference type="Proteomes" id="UP000011910">
    <property type="component" value="Unassembled WGS sequence"/>
</dbReference>
<accession>M7NIH7</accession>
<feature type="transmembrane region" description="Helical" evidence="1">
    <location>
        <begin position="100"/>
        <end position="118"/>
    </location>
</feature>
<protein>
    <submittedName>
        <fullName evidence="2">Uncharacterized protein</fullName>
    </submittedName>
</protein>
<feature type="transmembrane region" description="Helical" evidence="1">
    <location>
        <begin position="256"/>
        <end position="275"/>
    </location>
</feature>
<comment type="caution">
    <text evidence="2">The sequence shown here is derived from an EMBL/GenBank/DDBJ whole genome shotgun (WGS) entry which is preliminary data.</text>
</comment>
<keyword evidence="3" id="KW-1185">Reference proteome</keyword>
<gene>
    <name evidence="2" type="ORF">ADICEAN_03295</name>
</gene>
<evidence type="ECO:0000313" key="3">
    <source>
        <dbReference type="Proteomes" id="UP000011910"/>
    </source>
</evidence>
<keyword evidence="1" id="KW-0812">Transmembrane</keyword>
<sequence length="293" mass="31670">MNPNLLYAWSGLGRLISVRLLTHRLILLCMLAAALLAGAGYLGFFEEDLKGAAIYGSQIGLAVFLSWAICRELHPDAPWAAFVAVGLASAGLWLWPMPDLLLLFCILLCLRLVIRPAGVPARPGDVLLLLGLMGWLLYRGQPMAGVLVTAAFWLNGSLPQPQAWQRYLALLCGLSLLIAFWLKPFALPPAFLSIEINILIIALATAFALFIRKLKELHARADADGSPLLLRRLKAAQVLVLLVVSMFTLWFGDGLFAALVPVWACFAAPFLYAAFGGRGASGAVHLLSGENPS</sequence>